<evidence type="ECO:0000259" key="4">
    <source>
        <dbReference type="PROSITE" id="PS50011"/>
    </source>
</evidence>
<dbReference type="PANTHER" id="PTHR44329">
    <property type="entry name" value="SERINE/THREONINE-PROTEIN KINASE TNNI3K-RELATED"/>
    <property type="match status" value="1"/>
</dbReference>
<keyword evidence="3" id="KW-0175">Coiled coil</keyword>
<dbReference type="InterPro" id="IPR001245">
    <property type="entry name" value="Ser-Thr/Tyr_kinase_cat_dom"/>
</dbReference>
<evidence type="ECO:0000313" key="6">
    <source>
        <dbReference type="Proteomes" id="UP000022910"/>
    </source>
</evidence>
<dbReference type="InterPro" id="IPR000719">
    <property type="entry name" value="Prot_kinase_dom"/>
</dbReference>
<evidence type="ECO:0000313" key="5">
    <source>
        <dbReference type="EMBL" id="EXX64944.1"/>
    </source>
</evidence>
<evidence type="ECO:0000256" key="3">
    <source>
        <dbReference type="SAM" id="Coils"/>
    </source>
</evidence>
<evidence type="ECO:0000256" key="2">
    <source>
        <dbReference type="ARBA" id="ARBA00022840"/>
    </source>
</evidence>
<accession>A0A015KBT9</accession>
<dbReference type="OrthoDB" id="2304877at2759"/>
<comment type="caution">
    <text evidence="5">The sequence shown here is derived from an EMBL/GenBank/DDBJ whole genome shotgun (WGS) entry which is preliminary data.</text>
</comment>
<keyword evidence="6" id="KW-1185">Reference proteome</keyword>
<keyword evidence="2" id="KW-0067">ATP-binding</keyword>
<keyword evidence="1" id="KW-0547">Nucleotide-binding</keyword>
<dbReference type="InterPro" id="IPR051681">
    <property type="entry name" value="Ser/Thr_Kinases-Pseudokinases"/>
</dbReference>
<dbReference type="SMR" id="A0A015KBT9"/>
<dbReference type="AlphaFoldDB" id="A0A015KBT9"/>
<feature type="domain" description="Protein kinase" evidence="4">
    <location>
        <begin position="832"/>
        <end position="1105"/>
    </location>
</feature>
<dbReference type="HOGENOM" id="CLU_007532_1_0_1"/>
<name>A0A015KBT9_RHIIW</name>
<sequence length="1187" mass="141819">MSEENILNNYLVGRSILSFLINKHNKHGIFKTSDYDLNLKKRKAKYKGFKNILCEECNENIDKQGCYCVNCYKNETEIYKRNHMRYGLNFGIFKTLDYDLNLKERRKKYYDHDYILCEECNLEIDKRYYYCKHCYDRDAICTQNTFKVGIFKTSDYDLNLKERKVKYEDFRVILCEECGQEIYKHCYYCTICYKKHGINEKNHMKYGSNFGIFTVNNYLLLNWNERQVKFKCFDVVLCGKCNIKIDKLYYYCVRCFNHEAENHRKYNFKVGVFKTSDYDLNLKKRKAKYKDFKNILCEECDKKFDKECYYCIDCYKNEPECYKQNHMKYGLNFGIYKTLDYDLNLKERRKKFYDYDYILCEKCNQVIDKRYYYCKYCYDTDDDEIHINYEFKVGIFKTLDYDLNLKERKVKYDNYDQIICGECKQGIAKHYYYCLVCYNIKTDINEQSHMKYGLNFGIFKITDYDLNLEKRKTKYKNFKIILCEKCNQEIDNQYYCKNCFVKETNYSKKFRMKCVFKTGILETSDYDLNVKERQAKFESYDIIKCEKCNYEINNFYNYRCDECYSKADKYERKRMTFGICKYCSEINAECGCLYSLNQLLKEFKNFNESKVNGNAITMTISDYDLNEDDRRAKYKDYNHILCEKCNKMFTYNYCHDCVAEKKQKLKKLQTELQIYENFYNKLYDRITNKLKISEELQLIIRNNEYIYSKIKRFEGTYLQIKIVIEYIMSIKRELIRIKQVPEICFHNARSYCVCYNMETDINEKNRMEFGKCKECLRIHEDLNGCLSCNPKRFQRDFNKWTSGNEVIDRLIQNNQLVARRYGILEWIPYDKFTNVNYVAEGGFAKVYSATWIDGQIKRWSQLSDSWRRNGSTTIALKVLNNSENISEDLLNELKFFNEVSGHMCVIKCFGITQDPVTYDYALVLQYMENGDLRKYLKRTANIITWDQRLNKIYDICLALNNIHVHGLIHKDLHPGNIFIDSTFAYIGDFGFCMPANENLSNSTNKNIYGVMSYMAPEILRGKPHTLASDVYSLGVILNEIITVIPPFNNQPHDQYLALDICRGLRPNIKAETPYSLKELIEKCWNANPEDRPASKEILYLLSDKLSEYKKMPIRLSYNLNESNELQSHPQAIYKSRLLNFQNLPEPINCPNHQEFVSSRHIMKIQTGQVNTLHSDGCSDCIIDGTQV</sequence>
<proteinExistence type="predicted"/>
<dbReference type="PRINTS" id="PR00109">
    <property type="entry name" value="TYRKINASE"/>
</dbReference>
<dbReference type="PROSITE" id="PS50011">
    <property type="entry name" value="PROTEIN_KINASE_DOM"/>
    <property type="match status" value="1"/>
</dbReference>
<dbReference type="SUPFAM" id="SSF56112">
    <property type="entry name" value="Protein kinase-like (PK-like)"/>
    <property type="match status" value="1"/>
</dbReference>
<feature type="coiled-coil region" evidence="3">
    <location>
        <begin position="658"/>
        <end position="685"/>
    </location>
</feature>
<evidence type="ECO:0000256" key="1">
    <source>
        <dbReference type="ARBA" id="ARBA00022741"/>
    </source>
</evidence>
<dbReference type="Pfam" id="PF07714">
    <property type="entry name" value="PK_Tyr_Ser-Thr"/>
    <property type="match status" value="1"/>
</dbReference>
<protein>
    <submittedName>
        <fullName evidence="5">Polo kinase CDC5</fullName>
    </submittedName>
</protein>
<organism evidence="5 6">
    <name type="scientific">Rhizophagus irregularis (strain DAOM 197198w)</name>
    <name type="common">Glomus intraradices</name>
    <dbReference type="NCBI Taxonomy" id="1432141"/>
    <lineage>
        <taxon>Eukaryota</taxon>
        <taxon>Fungi</taxon>
        <taxon>Fungi incertae sedis</taxon>
        <taxon>Mucoromycota</taxon>
        <taxon>Glomeromycotina</taxon>
        <taxon>Glomeromycetes</taxon>
        <taxon>Glomerales</taxon>
        <taxon>Glomeraceae</taxon>
        <taxon>Rhizophagus</taxon>
    </lineage>
</organism>
<reference evidence="5 6" key="1">
    <citation type="submission" date="2014-02" db="EMBL/GenBank/DDBJ databases">
        <title>Single nucleus genome sequencing reveals high similarity among nuclei of an endomycorrhizal fungus.</title>
        <authorList>
            <person name="Lin K."/>
            <person name="Geurts R."/>
            <person name="Zhang Z."/>
            <person name="Limpens E."/>
            <person name="Saunders D.G."/>
            <person name="Mu D."/>
            <person name="Pang E."/>
            <person name="Cao H."/>
            <person name="Cha H."/>
            <person name="Lin T."/>
            <person name="Zhou Q."/>
            <person name="Shang Y."/>
            <person name="Li Y."/>
            <person name="Ivanov S."/>
            <person name="Sharma T."/>
            <person name="Velzen R.V."/>
            <person name="Ruijter N.D."/>
            <person name="Aanen D.K."/>
            <person name="Win J."/>
            <person name="Kamoun S."/>
            <person name="Bisseling T."/>
            <person name="Huang S."/>
        </authorList>
    </citation>
    <scope>NUCLEOTIDE SEQUENCE [LARGE SCALE GENOMIC DNA]</scope>
    <source>
        <strain evidence="6">DAOM197198w</strain>
    </source>
</reference>
<dbReference type="PANTHER" id="PTHR44329:SF298">
    <property type="entry name" value="MIXED LINEAGE KINASE DOMAIN-LIKE PROTEIN"/>
    <property type="match status" value="1"/>
</dbReference>
<keyword evidence="5" id="KW-0808">Transferase</keyword>
<gene>
    <name evidence="5" type="ORF">RirG_138060</name>
</gene>
<dbReference type="Gene3D" id="1.10.510.10">
    <property type="entry name" value="Transferase(Phosphotransferase) domain 1"/>
    <property type="match status" value="1"/>
</dbReference>
<keyword evidence="5" id="KW-0418">Kinase</keyword>
<dbReference type="Proteomes" id="UP000022910">
    <property type="component" value="Unassembled WGS sequence"/>
</dbReference>
<dbReference type="GO" id="GO:0005524">
    <property type="term" value="F:ATP binding"/>
    <property type="evidence" value="ECO:0007669"/>
    <property type="project" value="UniProtKB-KW"/>
</dbReference>
<dbReference type="GO" id="GO:0004674">
    <property type="term" value="F:protein serine/threonine kinase activity"/>
    <property type="evidence" value="ECO:0007669"/>
    <property type="project" value="TreeGrafter"/>
</dbReference>
<dbReference type="EMBL" id="JEMT01022671">
    <property type="protein sequence ID" value="EXX64944.1"/>
    <property type="molecule type" value="Genomic_DNA"/>
</dbReference>
<dbReference type="InterPro" id="IPR011009">
    <property type="entry name" value="Kinase-like_dom_sf"/>
</dbReference>